<reference evidence="3 4" key="1">
    <citation type="submission" date="2023-06" db="EMBL/GenBank/DDBJ databases">
        <title>Cellulomonas sp. MW4 Whole genome sequence.</title>
        <authorList>
            <person name="Park S."/>
        </authorList>
    </citation>
    <scope>NUCLEOTIDE SEQUENCE [LARGE SCALE GENOMIC DNA]</scope>
    <source>
        <strain evidence="3 4">MW4</strain>
    </source>
</reference>
<keyword evidence="1" id="KW-0472">Membrane</keyword>
<dbReference type="InterPro" id="IPR015943">
    <property type="entry name" value="WD40/YVTN_repeat-like_dom_sf"/>
</dbReference>
<organism evidence="3 4">
    <name type="scientific">Cellulomonas alba</name>
    <dbReference type="NCBI Taxonomy" id="3053467"/>
    <lineage>
        <taxon>Bacteria</taxon>
        <taxon>Bacillati</taxon>
        <taxon>Actinomycetota</taxon>
        <taxon>Actinomycetes</taxon>
        <taxon>Micrococcales</taxon>
        <taxon>Cellulomonadaceae</taxon>
        <taxon>Cellulomonas</taxon>
    </lineage>
</organism>
<dbReference type="Pfam" id="PF13360">
    <property type="entry name" value="PQQ_2"/>
    <property type="match status" value="1"/>
</dbReference>
<dbReference type="PANTHER" id="PTHR34512:SF30">
    <property type="entry name" value="OUTER MEMBRANE PROTEIN ASSEMBLY FACTOR BAMB"/>
    <property type="match status" value="1"/>
</dbReference>
<feature type="transmembrane region" description="Helical" evidence="1">
    <location>
        <begin position="39"/>
        <end position="57"/>
    </location>
</feature>
<evidence type="ECO:0000259" key="2">
    <source>
        <dbReference type="Pfam" id="PF13360"/>
    </source>
</evidence>
<proteinExistence type="predicted"/>
<dbReference type="PANTHER" id="PTHR34512">
    <property type="entry name" value="CELL SURFACE PROTEIN"/>
    <property type="match status" value="1"/>
</dbReference>
<dbReference type="EMBL" id="JAUCGQ010000001">
    <property type="protein sequence ID" value="MDM7854554.1"/>
    <property type="molecule type" value="Genomic_DNA"/>
</dbReference>
<dbReference type="Gene3D" id="2.130.10.10">
    <property type="entry name" value="YVTN repeat-like/Quinoprotein amine dehydrogenase"/>
    <property type="match status" value="2"/>
</dbReference>
<keyword evidence="1" id="KW-0812">Transmembrane</keyword>
<keyword evidence="4" id="KW-1185">Reference proteome</keyword>
<evidence type="ECO:0000313" key="4">
    <source>
        <dbReference type="Proteomes" id="UP001529338"/>
    </source>
</evidence>
<protein>
    <submittedName>
        <fullName evidence="3">PQQ-binding-like beta-propeller repeat protein</fullName>
    </submittedName>
</protein>
<dbReference type="SUPFAM" id="SSF50998">
    <property type="entry name" value="Quinoprotein alcohol dehydrogenase-like"/>
    <property type="match status" value="1"/>
</dbReference>
<evidence type="ECO:0000256" key="1">
    <source>
        <dbReference type="SAM" id="Phobius"/>
    </source>
</evidence>
<dbReference type="InterPro" id="IPR011047">
    <property type="entry name" value="Quinoprotein_ADH-like_sf"/>
</dbReference>
<dbReference type="Proteomes" id="UP001529338">
    <property type="component" value="Unassembled WGS sequence"/>
</dbReference>
<comment type="caution">
    <text evidence="3">The sequence shown here is derived from an EMBL/GenBank/DDBJ whole genome shotgun (WGS) entry which is preliminary data.</text>
</comment>
<dbReference type="InterPro" id="IPR002372">
    <property type="entry name" value="PQQ_rpt_dom"/>
</dbReference>
<dbReference type="RefSeq" id="WP_289454327.1">
    <property type="nucleotide sequence ID" value="NZ_JAUCGQ010000001.1"/>
</dbReference>
<gene>
    <name evidence="3" type="ORF">QRT04_06385</name>
</gene>
<dbReference type="InterPro" id="IPR018391">
    <property type="entry name" value="PQQ_b-propeller_rpt"/>
</dbReference>
<accession>A0ABT7SET8</accession>
<feature type="domain" description="Pyrrolo-quinoline quinone repeat" evidence="2">
    <location>
        <begin position="332"/>
        <end position="443"/>
    </location>
</feature>
<name>A0ABT7SET8_9CELL</name>
<keyword evidence="1" id="KW-1133">Transmembrane helix</keyword>
<sequence>MVSMREVELIEDDEPHTTGTAAVPAAPLRAGRARLSRRWLLVPVAGLAVLVALQQGLASVERHREHRFDGLPGFVTPVHPPLRALWESDPNLQMDPRPVGRAVLAVESVDVLAVRLVDVTTGKTLWRTLLTNAGTIARCSPENHTSGATPTRVVCVVSDYPEGGGSVPGEVTVLDGATGDRVATWQVSGATSFDAADGLVVFASDEGKGRGEAHAHHLLDGTPAWTTPIGGSRDDSNPFGAVFIAAGEVVVVDSTASLRRLNLLDGTELAPAQSLMSLQPELAGRAAHVTTVSAGGRATTTVIAGPGRDVDVAGTDRSLVADDGSLPGVAFTQDENLAAYDARTGKLRWQAPYPTLEVLVRDHVVYASFVTGVVALDGRTGRLLWRTDVGREVSQLLTDGVHVLVHVSGGDGESEGDSPRPATGKVVALGPGDGKVEWSSALPHGDDGYLVCTDGVLLSLGERLARIG</sequence>
<dbReference type="SMART" id="SM00564">
    <property type="entry name" value="PQQ"/>
    <property type="match status" value="2"/>
</dbReference>
<evidence type="ECO:0000313" key="3">
    <source>
        <dbReference type="EMBL" id="MDM7854554.1"/>
    </source>
</evidence>